<dbReference type="RefSeq" id="WP_346246705.1">
    <property type="nucleotide sequence ID" value="NZ_JBDIZK010000006.1"/>
</dbReference>
<gene>
    <name evidence="4" type="ORF">TPR58_11000</name>
</gene>
<dbReference type="CDD" id="cd02440">
    <property type="entry name" value="AdoMet_MTases"/>
    <property type="match status" value="1"/>
</dbReference>
<reference evidence="4 5" key="1">
    <citation type="submission" date="2024-05" db="EMBL/GenBank/DDBJ databases">
        <title>Sphingomonas sp. HF-S3 16S ribosomal RNA gene Genome sequencing and assembly.</title>
        <authorList>
            <person name="Lee H."/>
        </authorList>
    </citation>
    <scope>NUCLEOTIDE SEQUENCE [LARGE SCALE GENOMIC DNA]</scope>
    <source>
        <strain evidence="4 5">HF-S3</strain>
    </source>
</reference>
<comment type="similarity">
    <text evidence="1">Belongs to the methyltransferase superfamily. L-isoaspartyl/D-aspartyl protein methyltransferase family.</text>
</comment>
<proteinExistence type="inferred from homology"/>
<evidence type="ECO:0000313" key="5">
    <source>
        <dbReference type="Proteomes" id="UP001427805"/>
    </source>
</evidence>
<comment type="caution">
    <text evidence="4">The sequence shown here is derived from an EMBL/GenBank/DDBJ whole genome shotgun (WGS) entry which is preliminary data.</text>
</comment>
<dbReference type="PANTHER" id="PTHR11579:SF18">
    <property type="entry name" value="PROTEIN-L-ISOASPARTATE O-METHYLTRANSFERASE"/>
    <property type="match status" value="1"/>
</dbReference>
<dbReference type="Gene3D" id="3.40.50.150">
    <property type="entry name" value="Vaccinia Virus protein VP39"/>
    <property type="match status" value="1"/>
</dbReference>
<dbReference type="PANTHER" id="PTHR11579">
    <property type="entry name" value="PROTEIN-L-ISOASPARTATE O-METHYLTRANSFERASE"/>
    <property type="match status" value="1"/>
</dbReference>
<dbReference type="EMBL" id="JBDIZK010000006">
    <property type="protein sequence ID" value="MEN3747696.1"/>
    <property type="molecule type" value="Genomic_DNA"/>
</dbReference>
<evidence type="ECO:0000256" key="1">
    <source>
        <dbReference type="ARBA" id="ARBA00005369"/>
    </source>
</evidence>
<keyword evidence="5" id="KW-1185">Reference proteome</keyword>
<organism evidence="4 5">
    <name type="scientific">Sphingomonas rustica</name>
    <dbReference type="NCBI Taxonomy" id="3103142"/>
    <lineage>
        <taxon>Bacteria</taxon>
        <taxon>Pseudomonadati</taxon>
        <taxon>Pseudomonadota</taxon>
        <taxon>Alphaproteobacteria</taxon>
        <taxon>Sphingomonadales</taxon>
        <taxon>Sphingomonadaceae</taxon>
        <taxon>Sphingomonas</taxon>
    </lineage>
</organism>
<protein>
    <recommendedName>
        <fullName evidence="2">Protein-L-isoaspartate O-methyltransferase</fullName>
    </recommendedName>
    <alternativeName>
        <fullName evidence="3">Protein L-isoaspartyl methyltransferase</fullName>
    </alternativeName>
</protein>
<sequence>MTPTTDAAHAMRHAMVASQLRTNSVNDARILEAMSTEPRERFLPEQHREIAYRDTLLPLNGGRRHNSPLVIGRLLTEAHVASGEKVLVIGAAGGYSAAILADVAGSVTALESDPELAALAREALAGKAGVTLVEGPLNQGWAADAPYDLIVIDGAVEEVPEGVMAQLKDGGRVATGIVDRGVTRLATGRKSGSHFSLVPFADIECAVLPGFEKAKTFQF</sequence>
<dbReference type="Pfam" id="PF01135">
    <property type="entry name" value="PCMT"/>
    <property type="match status" value="1"/>
</dbReference>
<evidence type="ECO:0000256" key="2">
    <source>
        <dbReference type="ARBA" id="ARBA00013346"/>
    </source>
</evidence>
<dbReference type="SUPFAM" id="SSF53335">
    <property type="entry name" value="S-adenosyl-L-methionine-dependent methyltransferases"/>
    <property type="match status" value="1"/>
</dbReference>
<name>A0ABV0BAF7_9SPHN</name>
<dbReference type="Proteomes" id="UP001427805">
    <property type="component" value="Unassembled WGS sequence"/>
</dbReference>
<dbReference type="InterPro" id="IPR029063">
    <property type="entry name" value="SAM-dependent_MTases_sf"/>
</dbReference>
<evidence type="ECO:0000256" key="3">
    <source>
        <dbReference type="ARBA" id="ARBA00030757"/>
    </source>
</evidence>
<evidence type="ECO:0000313" key="4">
    <source>
        <dbReference type="EMBL" id="MEN3747696.1"/>
    </source>
</evidence>
<dbReference type="InterPro" id="IPR000682">
    <property type="entry name" value="PCMT"/>
</dbReference>
<accession>A0ABV0BAF7</accession>